<reference evidence="1" key="1">
    <citation type="submission" date="2014-11" db="EMBL/GenBank/DDBJ databases">
        <authorList>
            <person name="Amaro Gonzalez C."/>
        </authorList>
    </citation>
    <scope>NUCLEOTIDE SEQUENCE</scope>
</reference>
<evidence type="ECO:0000313" key="1">
    <source>
        <dbReference type="EMBL" id="JAH04818.1"/>
    </source>
</evidence>
<accession>A0A0E9PLX2</accession>
<proteinExistence type="predicted"/>
<protein>
    <submittedName>
        <fullName evidence="1">Uncharacterized protein</fullName>
    </submittedName>
</protein>
<organism evidence="1">
    <name type="scientific">Anguilla anguilla</name>
    <name type="common">European freshwater eel</name>
    <name type="synonym">Muraena anguilla</name>
    <dbReference type="NCBI Taxonomy" id="7936"/>
    <lineage>
        <taxon>Eukaryota</taxon>
        <taxon>Metazoa</taxon>
        <taxon>Chordata</taxon>
        <taxon>Craniata</taxon>
        <taxon>Vertebrata</taxon>
        <taxon>Euteleostomi</taxon>
        <taxon>Actinopterygii</taxon>
        <taxon>Neopterygii</taxon>
        <taxon>Teleostei</taxon>
        <taxon>Anguilliformes</taxon>
        <taxon>Anguillidae</taxon>
        <taxon>Anguilla</taxon>
    </lineage>
</organism>
<sequence>MPLHKYPPRIWEMLKMKQGIYARSPSTICARCRRRGHPPQSTGSL</sequence>
<dbReference type="EMBL" id="GBXM01103759">
    <property type="protein sequence ID" value="JAH04818.1"/>
    <property type="molecule type" value="Transcribed_RNA"/>
</dbReference>
<reference evidence="1" key="2">
    <citation type="journal article" date="2015" name="Fish Shellfish Immunol.">
        <title>Early steps in the European eel (Anguilla anguilla)-Vibrio vulnificus interaction in the gills: Role of the RtxA13 toxin.</title>
        <authorList>
            <person name="Callol A."/>
            <person name="Pajuelo D."/>
            <person name="Ebbesson L."/>
            <person name="Teles M."/>
            <person name="MacKenzie S."/>
            <person name="Amaro C."/>
        </authorList>
    </citation>
    <scope>NUCLEOTIDE SEQUENCE</scope>
</reference>
<dbReference type="AlphaFoldDB" id="A0A0E9PLX2"/>
<name>A0A0E9PLX2_ANGAN</name>